<dbReference type="Proteomes" id="UP000823847">
    <property type="component" value="Unassembled WGS sequence"/>
</dbReference>
<dbReference type="SUPFAM" id="SSF53756">
    <property type="entry name" value="UDP-Glycosyltransferase/glycogen phosphorylase"/>
    <property type="match status" value="1"/>
</dbReference>
<comment type="caution">
    <text evidence="2">The sequence shown here is derived from an EMBL/GenBank/DDBJ whole genome shotgun (WGS) entry which is preliminary data.</text>
</comment>
<dbReference type="PANTHER" id="PTHR45947:SF13">
    <property type="entry name" value="TRANSFERASE"/>
    <property type="match status" value="1"/>
</dbReference>
<dbReference type="PANTHER" id="PTHR45947">
    <property type="entry name" value="SULFOQUINOVOSYL TRANSFERASE SQD2"/>
    <property type="match status" value="1"/>
</dbReference>
<evidence type="ECO:0000313" key="2">
    <source>
        <dbReference type="EMBL" id="HIX87433.1"/>
    </source>
</evidence>
<reference evidence="2" key="2">
    <citation type="submission" date="2021-04" db="EMBL/GenBank/DDBJ databases">
        <authorList>
            <person name="Gilroy R."/>
        </authorList>
    </citation>
    <scope>NUCLEOTIDE SEQUENCE</scope>
    <source>
        <strain evidence="2">ChiHecec2B26-12326</strain>
    </source>
</reference>
<feature type="domain" description="Glycosyltransferase subfamily 4-like N-terminal" evidence="1">
    <location>
        <begin position="14"/>
        <end position="204"/>
    </location>
</feature>
<evidence type="ECO:0000313" key="3">
    <source>
        <dbReference type="Proteomes" id="UP000823847"/>
    </source>
</evidence>
<reference evidence="2" key="1">
    <citation type="journal article" date="2021" name="PeerJ">
        <title>Extensive microbial diversity within the chicken gut microbiome revealed by metagenomics and culture.</title>
        <authorList>
            <person name="Gilroy R."/>
            <person name="Ravi A."/>
            <person name="Getino M."/>
            <person name="Pursley I."/>
            <person name="Horton D.L."/>
            <person name="Alikhan N.F."/>
            <person name="Baker D."/>
            <person name="Gharbi K."/>
            <person name="Hall N."/>
            <person name="Watson M."/>
            <person name="Adriaenssens E.M."/>
            <person name="Foster-Nyarko E."/>
            <person name="Jarju S."/>
            <person name="Secka A."/>
            <person name="Antonio M."/>
            <person name="Oren A."/>
            <person name="Chaudhuri R.R."/>
            <person name="La Ragione R."/>
            <person name="Hildebrand F."/>
            <person name="Pallen M.J."/>
        </authorList>
    </citation>
    <scope>NUCLEOTIDE SEQUENCE</scope>
    <source>
        <strain evidence="2">ChiHecec2B26-12326</strain>
    </source>
</reference>
<dbReference type="EMBL" id="DXEN01000093">
    <property type="protein sequence ID" value="HIX87433.1"/>
    <property type="molecule type" value="Genomic_DNA"/>
</dbReference>
<evidence type="ECO:0000259" key="1">
    <source>
        <dbReference type="Pfam" id="PF13439"/>
    </source>
</evidence>
<dbReference type="InterPro" id="IPR028098">
    <property type="entry name" value="Glyco_trans_4-like_N"/>
</dbReference>
<keyword evidence="2" id="KW-0328">Glycosyltransferase</keyword>
<dbReference type="EC" id="2.4.-.-" evidence="2"/>
<gene>
    <name evidence="2" type="ORF">H9848_12645</name>
</gene>
<sequence>MKILQINKYFYKKGGAETVFFNTIHLLEQHGHTVIPFSLRNSKNEPTPYASYFVNYPELSESSVLQKIKYLPAFIYNREAAWRLEKLIQQERPDIAHIHLMFNSLSVSILPVLRKYRIPVIMSVHDYRLVCPAYTFTDGQRNFCERCKDGHFYHCITHKCSNGNLINSIMLSLDSYFRANFYPPIEYIDRFIFVSQFSMRKHIEVEPRFAKKCTYLYNFTPDLPREYHPSKGDYLFFFGRISEEKGIYTLLEAIKRMPNIQLKLAGTGPLLEQLKTNCPPNA</sequence>
<keyword evidence="2" id="KW-0808">Transferase</keyword>
<accession>A0A9D2BRY4</accession>
<dbReference type="Gene3D" id="3.40.50.2000">
    <property type="entry name" value="Glycogen Phosphorylase B"/>
    <property type="match status" value="2"/>
</dbReference>
<name>A0A9D2BRY4_9BACT</name>
<dbReference type="InterPro" id="IPR050194">
    <property type="entry name" value="Glycosyltransferase_grp1"/>
</dbReference>
<dbReference type="Pfam" id="PF13439">
    <property type="entry name" value="Glyco_transf_4"/>
    <property type="match status" value="1"/>
</dbReference>
<dbReference type="AlphaFoldDB" id="A0A9D2BRY4"/>
<dbReference type="GO" id="GO:0016757">
    <property type="term" value="F:glycosyltransferase activity"/>
    <property type="evidence" value="ECO:0007669"/>
    <property type="project" value="UniProtKB-KW"/>
</dbReference>
<feature type="non-terminal residue" evidence="2">
    <location>
        <position position="282"/>
    </location>
</feature>
<proteinExistence type="predicted"/>
<organism evidence="2 3">
    <name type="scientific">Candidatus Parabacteroides intestinigallinarum</name>
    <dbReference type="NCBI Taxonomy" id="2838722"/>
    <lineage>
        <taxon>Bacteria</taxon>
        <taxon>Pseudomonadati</taxon>
        <taxon>Bacteroidota</taxon>
        <taxon>Bacteroidia</taxon>
        <taxon>Bacteroidales</taxon>
        <taxon>Tannerellaceae</taxon>
        <taxon>Parabacteroides</taxon>
    </lineage>
</organism>
<protein>
    <submittedName>
        <fullName evidence="2">Glycosyltransferase</fullName>
        <ecNumber evidence="2">2.4.-.-</ecNumber>
    </submittedName>
</protein>